<proteinExistence type="predicted"/>
<evidence type="ECO:0000313" key="2">
    <source>
        <dbReference type="Proteomes" id="UP000464178"/>
    </source>
</evidence>
<accession>A0A6P2D496</accession>
<name>A0A6P2D496_9BACT</name>
<keyword evidence="2" id="KW-1185">Reference proteome</keyword>
<dbReference type="AlphaFoldDB" id="A0A6P2D496"/>
<evidence type="ECO:0000313" key="1">
    <source>
        <dbReference type="EMBL" id="VTR94230.1"/>
    </source>
</evidence>
<dbReference type="EMBL" id="LR593886">
    <property type="protein sequence ID" value="VTR94230.1"/>
    <property type="molecule type" value="Genomic_DNA"/>
</dbReference>
<protein>
    <submittedName>
        <fullName evidence="1">Uncharacterized protein</fullName>
    </submittedName>
</protein>
<reference evidence="1 2" key="1">
    <citation type="submission" date="2019-05" db="EMBL/GenBank/DDBJ databases">
        <authorList>
            <consortium name="Science for Life Laboratories"/>
        </authorList>
    </citation>
    <scope>NUCLEOTIDE SEQUENCE [LARGE SCALE GENOMIC DNA]</scope>
    <source>
        <strain evidence="1">Soil9</strain>
    </source>
</reference>
<dbReference type="KEGG" id="gms:SOIL9_34840"/>
<dbReference type="Proteomes" id="UP000464178">
    <property type="component" value="Chromosome"/>
</dbReference>
<gene>
    <name evidence="1" type="ORF">SOIL9_34840</name>
</gene>
<organism evidence="1 2">
    <name type="scientific">Gemmata massiliana</name>
    <dbReference type="NCBI Taxonomy" id="1210884"/>
    <lineage>
        <taxon>Bacteria</taxon>
        <taxon>Pseudomonadati</taxon>
        <taxon>Planctomycetota</taxon>
        <taxon>Planctomycetia</taxon>
        <taxon>Gemmatales</taxon>
        <taxon>Gemmataceae</taxon>
        <taxon>Gemmata</taxon>
    </lineage>
</organism>
<sequence length="62" mass="6580">MPGSASRRYAHGSMPKCLHVSTIEYSTAAVRPPTSLPTTPQLFVAYPIVLPNGDLGNALARV</sequence>